<dbReference type="EMBL" id="UINC01101296">
    <property type="protein sequence ID" value="SVC61993.1"/>
    <property type="molecule type" value="Genomic_DNA"/>
</dbReference>
<dbReference type="AlphaFoldDB" id="A0A382NLA6"/>
<proteinExistence type="predicted"/>
<evidence type="ECO:0000313" key="1">
    <source>
        <dbReference type="EMBL" id="SVC61993.1"/>
    </source>
</evidence>
<feature type="non-terminal residue" evidence="1">
    <location>
        <position position="1"/>
    </location>
</feature>
<reference evidence="1" key="1">
    <citation type="submission" date="2018-05" db="EMBL/GenBank/DDBJ databases">
        <authorList>
            <person name="Lanie J.A."/>
            <person name="Ng W.-L."/>
            <person name="Kazmierczak K.M."/>
            <person name="Andrzejewski T.M."/>
            <person name="Davidsen T.M."/>
            <person name="Wayne K.J."/>
            <person name="Tettelin H."/>
            <person name="Glass J.I."/>
            <person name="Rusch D."/>
            <person name="Podicherti R."/>
            <person name="Tsui H.-C.T."/>
            <person name="Winkler M.E."/>
        </authorList>
    </citation>
    <scope>NUCLEOTIDE SEQUENCE</scope>
</reference>
<protein>
    <submittedName>
        <fullName evidence="1">Uncharacterized protein</fullName>
    </submittedName>
</protein>
<accession>A0A382NLA6</accession>
<gene>
    <name evidence="1" type="ORF">METZ01_LOCUS314847</name>
</gene>
<name>A0A382NLA6_9ZZZZ</name>
<organism evidence="1">
    <name type="scientific">marine metagenome</name>
    <dbReference type="NCBI Taxonomy" id="408172"/>
    <lineage>
        <taxon>unclassified sequences</taxon>
        <taxon>metagenomes</taxon>
        <taxon>ecological metagenomes</taxon>
    </lineage>
</organism>
<sequence length="75" mass="8424">ILSEDLTTMTFVVPVDFAQRVEVHGFRVIEAMRIDGDLLPDNQLMQVMSFIIQTALGTYLDQHPDDDVHPPEIAG</sequence>